<protein>
    <submittedName>
        <fullName evidence="6">Sodium Bile acid symporter family protein</fullName>
    </submittedName>
</protein>
<evidence type="ECO:0000313" key="6">
    <source>
        <dbReference type="EMBL" id="SJM36081.1"/>
    </source>
</evidence>
<dbReference type="EMBL" id="FUGD01000022">
    <property type="protein sequence ID" value="SJM36081.1"/>
    <property type="molecule type" value="Genomic_DNA"/>
</dbReference>
<dbReference type="PANTHER" id="PTHR10361:SF24">
    <property type="entry name" value="P3 PROTEIN"/>
    <property type="match status" value="1"/>
</dbReference>
<evidence type="ECO:0000256" key="1">
    <source>
        <dbReference type="ARBA" id="ARBA00004141"/>
    </source>
</evidence>
<dbReference type="GO" id="GO:0016020">
    <property type="term" value="C:membrane"/>
    <property type="evidence" value="ECO:0007669"/>
    <property type="project" value="UniProtKB-SubCell"/>
</dbReference>
<keyword evidence="4 5" id="KW-0472">Membrane</keyword>
<name>A0A1R4EC41_9GAMM</name>
<evidence type="ECO:0000256" key="2">
    <source>
        <dbReference type="ARBA" id="ARBA00022692"/>
    </source>
</evidence>
<reference evidence="7" key="1">
    <citation type="submission" date="2017-02" db="EMBL/GenBank/DDBJ databases">
        <authorList>
            <person name="Mornico D."/>
        </authorList>
    </citation>
    <scope>NUCLEOTIDE SEQUENCE [LARGE SCALE GENOMIC DNA]</scope>
</reference>
<dbReference type="PANTHER" id="PTHR10361">
    <property type="entry name" value="SODIUM-BILE ACID COTRANSPORTER"/>
    <property type="match status" value="1"/>
</dbReference>
<feature type="transmembrane region" description="Helical" evidence="5">
    <location>
        <begin position="235"/>
        <end position="254"/>
    </location>
</feature>
<evidence type="ECO:0000256" key="3">
    <source>
        <dbReference type="ARBA" id="ARBA00022989"/>
    </source>
</evidence>
<accession>A0A1R4EC41</accession>
<dbReference type="InterPro" id="IPR004710">
    <property type="entry name" value="Bilac:Na_transpt"/>
</dbReference>
<evidence type="ECO:0000256" key="5">
    <source>
        <dbReference type="SAM" id="Phobius"/>
    </source>
</evidence>
<feature type="transmembrane region" description="Helical" evidence="5">
    <location>
        <begin position="169"/>
        <end position="187"/>
    </location>
</feature>
<gene>
    <name evidence="6" type="ORF">A1019T_00039</name>
</gene>
<dbReference type="STRING" id="1945520.A1019T_00039"/>
<dbReference type="InterPro" id="IPR002657">
    <property type="entry name" value="BilAc:Na_symport/Acr3"/>
</dbReference>
<dbReference type="AlphaFoldDB" id="A0A1R4EC41"/>
<feature type="transmembrane region" description="Helical" evidence="5">
    <location>
        <begin position="199"/>
        <end position="223"/>
    </location>
</feature>
<dbReference type="RefSeq" id="WP_167367012.1">
    <property type="nucleotide sequence ID" value="NZ_FUGD01000022.1"/>
</dbReference>
<feature type="transmembrane region" description="Helical" evidence="5">
    <location>
        <begin position="6"/>
        <end position="27"/>
    </location>
</feature>
<keyword evidence="7" id="KW-1185">Reference proteome</keyword>
<dbReference type="Proteomes" id="UP000188169">
    <property type="component" value="Unassembled WGS sequence"/>
</dbReference>
<keyword evidence="2 5" id="KW-0812">Transmembrane</keyword>
<evidence type="ECO:0000256" key="4">
    <source>
        <dbReference type="ARBA" id="ARBA00023136"/>
    </source>
</evidence>
<dbReference type="Pfam" id="PF01758">
    <property type="entry name" value="SBF"/>
    <property type="match status" value="1"/>
</dbReference>
<feature type="transmembrane region" description="Helical" evidence="5">
    <location>
        <begin position="67"/>
        <end position="86"/>
    </location>
</feature>
<dbReference type="InterPro" id="IPR038770">
    <property type="entry name" value="Na+/solute_symporter_sf"/>
</dbReference>
<proteinExistence type="predicted"/>
<dbReference type="Gene3D" id="1.20.1530.20">
    <property type="match status" value="1"/>
</dbReference>
<feature type="transmembrane region" description="Helical" evidence="5">
    <location>
        <begin position="39"/>
        <end position="61"/>
    </location>
</feature>
<evidence type="ECO:0000313" key="7">
    <source>
        <dbReference type="Proteomes" id="UP000188169"/>
    </source>
</evidence>
<organism evidence="6 7">
    <name type="scientific">Psychrobacter pasteurii</name>
    <dbReference type="NCBI Taxonomy" id="1945520"/>
    <lineage>
        <taxon>Bacteria</taxon>
        <taxon>Pseudomonadati</taxon>
        <taxon>Pseudomonadota</taxon>
        <taxon>Gammaproteobacteria</taxon>
        <taxon>Moraxellales</taxon>
        <taxon>Moraxellaceae</taxon>
        <taxon>Psychrobacter</taxon>
    </lineage>
</organism>
<feature type="transmembrane region" description="Helical" evidence="5">
    <location>
        <begin position="260"/>
        <end position="282"/>
    </location>
</feature>
<comment type="subcellular location">
    <subcellularLocation>
        <location evidence="1">Membrane</location>
        <topology evidence="1">Multi-pass membrane protein</topology>
    </subcellularLocation>
</comment>
<feature type="transmembrane region" description="Helical" evidence="5">
    <location>
        <begin position="98"/>
        <end position="121"/>
    </location>
</feature>
<feature type="transmembrane region" description="Helical" evidence="5">
    <location>
        <begin position="133"/>
        <end position="154"/>
    </location>
</feature>
<sequence length="288" mass="31066">MDTLSVALLPLILAFIMFALGLSMQIADIKYIAKEPKPFIIGFIAQLVLLPVITLILILLLKPAPEFAFGFMLLSFCPGGVTSNMLCTLLKGNLPLSVALTSVMSLVSIFTVPVLTAWAYGHFLGTEGGSINLVSMGIKMFLITALPVGLGIFIHEKKPAFTKAHRDKLMKAAFVLFALLVVVAIFSNREVLFNESGQITIMIVTLLLALFVIGLGIPKLLGLSWKDAKTIGMEVGIQNSSMALALSGILAVSSDSVLPAFALPAGVYSVVMYLVAIPYIWLFRRFND</sequence>
<keyword evidence="3 5" id="KW-1133">Transmembrane helix</keyword>